<feature type="region of interest" description="Disordered" evidence="1">
    <location>
        <begin position="1"/>
        <end position="25"/>
    </location>
</feature>
<reference evidence="2 3" key="1">
    <citation type="journal article" date="2012" name="New Phytol.">
        <title>Insight into trade-off between wood decay and parasitism from the genome of a fungal forest pathogen.</title>
        <authorList>
            <person name="Olson A."/>
            <person name="Aerts A."/>
            <person name="Asiegbu F."/>
            <person name="Belbahri L."/>
            <person name="Bouzid O."/>
            <person name="Broberg A."/>
            <person name="Canback B."/>
            <person name="Coutinho P.M."/>
            <person name="Cullen D."/>
            <person name="Dalman K."/>
            <person name="Deflorio G."/>
            <person name="van Diepen L.T."/>
            <person name="Dunand C."/>
            <person name="Duplessis S."/>
            <person name="Durling M."/>
            <person name="Gonthier P."/>
            <person name="Grimwood J."/>
            <person name="Fossdal C.G."/>
            <person name="Hansson D."/>
            <person name="Henrissat B."/>
            <person name="Hietala A."/>
            <person name="Himmelstrand K."/>
            <person name="Hoffmeister D."/>
            <person name="Hogberg N."/>
            <person name="James T.Y."/>
            <person name="Karlsson M."/>
            <person name="Kohler A."/>
            <person name="Kues U."/>
            <person name="Lee Y.H."/>
            <person name="Lin Y.C."/>
            <person name="Lind M."/>
            <person name="Lindquist E."/>
            <person name="Lombard V."/>
            <person name="Lucas S."/>
            <person name="Lunden K."/>
            <person name="Morin E."/>
            <person name="Murat C."/>
            <person name="Park J."/>
            <person name="Raffaello T."/>
            <person name="Rouze P."/>
            <person name="Salamov A."/>
            <person name="Schmutz J."/>
            <person name="Solheim H."/>
            <person name="Stahlberg J."/>
            <person name="Velez H."/>
            <person name="de Vries R.P."/>
            <person name="Wiebenga A."/>
            <person name="Woodward S."/>
            <person name="Yakovlev I."/>
            <person name="Garbelotto M."/>
            <person name="Martin F."/>
            <person name="Grigoriev I.V."/>
            <person name="Stenlid J."/>
        </authorList>
    </citation>
    <scope>NUCLEOTIDE SEQUENCE [LARGE SCALE GENOMIC DNA]</scope>
    <source>
        <strain evidence="2 3">TC 32-1</strain>
    </source>
</reference>
<evidence type="ECO:0000256" key="1">
    <source>
        <dbReference type="SAM" id="MobiDB-lite"/>
    </source>
</evidence>
<gene>
    <name evidence="2" type="ORF">HETIRDRAFT_104912</name>
</gene>
<dbReference type="HOGENOM" id="CLU_2085130_0_0_1"/>
<organism evidence="2 3">
    <name type="scientific">Heterobasidion irregulare (strain TC 32-1)</name>
    <dbReference type="NCBI Taxonomy" id="747525"/>
    <lineage>
        <taxon>Eukaryota</taxon>
        <taxon>Fungi</taxon>
        <taxon>Dikarya</taxon>
        <taxon>Basidiomycota</taxon>
        <taxon>Agaricomycotina</taxon>
        <taxon>Agaricomycetes</taxon>
        <taxon>Russulales</taxon>
        <taxon>Bondarzewiaceae</taxon>
        <taxon>Heterobasidion</taxon>
        <taxon>Heterobasidion annosum species complex</taxon>
    </lineage>
</organism>
<feature type="region of interest" description="Disordered" evidence="1">
    <location>
        <begin position="93"/>
        <end position="117"/>
    </location>
</feature>
<protein>
    <submittedName>
        <fullName evidence="2">Uncharacterized protein</fullName>
    </submittedName>
</protein>
<name>W4K6X4_HETIT</name>
<dbReference type="InParanoid" id="W4K6X4"/>
<accession>W4K6X4</accession>
<evidence type="ECO:0000313" key="3">
    <source>
        <dbReference type="Proteomes" id="UP000030671"/>
    </source>
</evidence>
<dbReference type="KEGG" id="hir:HETIRDRAFT_104912"/>
<dbReference type="AlphaFoldDB" id="W4K6X4"/>
<dbReference type="EMBL" id="KI925458">
    <property type="protein sequence ID" value="ETW81592.1"/>
    <property type="molecule type" value="Genomic_DNA"/>
</dbReference>
<dbReference type="Proteomes" id="UP000030671">
    <property type="component" value="Unassembled WGS sequence"/>
</dbReference>
<dbReference type="GeneID" id="20666034"/>
<sequence>MGSDGTEGPARRLPDLGPAPMQSARTSWERRWLVPDARRADYQLVTLSAIVSRARRIRSGQIARLSGAQASARAATVLPRRGSVLAIYDRCRHPTGLPRQTPATMQPSRGPRPTPTL</sequence>
<evidence type="ECO:0000313" key="2">
    <source>
        <dbReference type="EMBL" id="ETW81592.1"/>
    </source>
</evidence>
<keyword evidence="3" id="KW-1185">Reference proteome</keyword>
<dbReference type="RefSeq" id="XP_009546223.1">
    <property type="nucleotide sequence ID" value="XM_009547928.1"/>
</dbReference>
<proteinExistence type="predicted"/>